<evidence type="ECO:0000256" key="1">
    <source>
        <dbReference type="SAM" id="MobiDB-lite"/>
    </source>
</evidence>
<dbReference type="Proteomes" id="UP000194236">
    <property type="component" value="Unassembled WGS sequence"/>
</dbReference>
<organism evidence="2 3">
    <name type="scientific">Euroglyphus maynei</name>
    <name type="common">Mayne's house dust mite</name>
    <dbReference type="NCBI Taxonomy" id="6958"/>
    <lineage>
        <taxon>Eukaryota</taxon>
        <taxon>Metazoa</taxon>
        <taxon>Ecdysozoa</taxon>
        <taxon>Arthropoda</taxon>
        <taxon>Chelicerata</taxon>
        <taxon>Arachnida</taxon>
        <taxon>Acari</taxon>
        <taxon>Acariformes</taxon>
        <taxon>Sarcoptiformes</taxon>
        <taxon>Astigmata</taxon>
        <taxon>Psoroptidia</taxon>
        <taxon>Analgoidea</taxon>
        <taxon>Pyroglyphidae</taxon>
        <taxon>Pyroglyphinae</taxon>
        <taxon>Euroglyphus</taxon>
    </lineage>
</organism>
<dbReference type="EMBL" id="MUJZ01055907">
    <property type="protein sequence ID" value="OTF72493.1"/>
    <property type="molecule type" value="Genomic_DNA"/>
</dbReference>
<evidence type="ECO:0000313" key="3">
    <source>
        <dbReference type="Proteomes" id="UP000194236"/>
    </source>
</evidence>
<comment type="caution">
    <text evidence="2">The sequence shown here is derived from an EMBL/GenBank/DDBJ whole genome shotgun (WGS) entry which is preliminary data.</text>
</comment>
<accession>A0A1Y3AXY6</accession>
<proteinExistence type="predicted"/>
<keyword evidence="3" id="KW-1185">Reference proteome</keyword>
<reference evidence="2 3" key="1">
    <citation type="submission" date="2017-03" db="EMBL/GenBank/DDBJ databases">
        <title>Genome Survey of Euroglyphus maynei.</title>
        <authorList>
            <person name="Arlian L.G."/>
            <person name="Morgan M.S."/>
            <person name="Rider S.D."/>
        </authorList>
    </citation>
    <scope>NUCLEOTIDE SEQUENCE [LARGE SCALE GENOMIC DNA]</scope>
    <source>
        <strain evidence="2">Arlian Lab</strain>
        <tissue evidence="2">Whole body</tissue>
    </source>
</reference>
<sequence length="138" mass="15060">MTNDVDAFRVQRRLLLTGDPDADIADAIEHHVRRRFPHPAFTVSLAVHPCHQCGRRQRQWRTQVTGQGLRNFPGKVGVSGTQAGQRGDGRARPVGVAGDGDLLITQRPGVRHLYIRVIHRHLGGTADRAGRVAIGAVG</sequence>
<gene>
    <name evidence="2" type="ORF">BLA29_000018</name>
</gene>
<protein>
    <submittedName>
        <fullName evidence="2">Uncharacterized protein</fullName>
    </submittedName>
</protein>
<name>A0A1Y3AXY6_EURMA</name>
<dbReference type="AlphaFoldDB" id="A0A1Y3AXY6"/>
<evidence type="ECO:0000313" key="2">
    <source>
        <dbReference type="EMBL" id="OTF72493.1"/>
    </source>
</evidence>
<feature type="region of interest" description="Disordered" evidence="1">
    <location>
        <begin position="73"/>
        <end position="94"/>
    </location>
</feature>